<dbReference type="EC" id="3.1.1.-" evidence="2"/>
<protein>
    <recommendedName>
        <fullName evidence="2">D-aminoacyl-tRNA deacylase</fullName>
        <shortName evidence="2">DTD</shortName>
        <ecNumber evidence="2">3.1.1.96</ecNumber>
    </recommendedName>
    <alternativeName>
        <fullName evidence="2">Gly-tRNA(Ala) deacylase</fullName>
        <ecNumber evidence="2">3.1.1.-</ecNumber>
    </alternativeName>
</protein>
<dbReference type="SUPFAM" id="SSF69500">
    <property type="entry name" value="DTD-like"/>
    <property type="match status" value="1"/>
</dbReference>
<dbReference type="InterPro" id="IPR023509">
    <property type="entry name" value="DTD-like_sf"/>
</dbReference>
<dbReference type="NCBIfam" id="TIGR00256">
    <property type="entry name" value="D-aminoacyl-tRNA deacylase"/>
    <property type="match status" value="1"/>
</dbReference>
<accession>A0ABT4LHV6</accession>
<comment type="domain">
    <text evidence="2">A Gly-cisPro motif from one monomer fits into the active site of the other monomer to allow specific chiral rejection of L-amino acids.</text>
</comment>
<dbReference type="EMBL" id="JAPWGY010000002">
    <property type="protein sequence ID" value="MCZ4280684.1"/>
    <property type="molecule type" value="Genomic_DNA"/>
</dbReference>
<dbReference type="HAMAP" id="MF_00518">
    <property type="entry name" value="Deacylase_Dtd"/>
    <property type="match status" value="1"/>
</dbReference>
<comment type="catalytic activity">
    <reaction evidence="2">
        <text>a D-aminoacyl-tRNA + H2O = a tRNA + a D-alpha-amino acid + H(+)</text>
        <dbReference type="Rhea" id="RHEA:13953"/>
        <dbReference type="Rhea" id="RHEA-COMP:10123"/>
        <dbReference type="Rhea" id="RHEA-COMP:10124"/>
        <dbReference type="ChEBI" id="CHEBI:15377"/>
        <dbReference type="ChEBI" id="CHEBI:15378"/>
        <dbReference type="ChEBI" id="CHEBI:59871"/>
        <dbReference type="ChEBI" id="CHEBI:78442"/>
        <dbReference type="ChEBI" id="CHEBI:79333"/>
        <dbReference type="EC" id="3.1.1.96"/>
    </reaction>
</comment>
<evidence type="ECO:0000313" key="4">
    <source>
        <dbReference type="Proteomes" id="UP001069802"/>
    </source>
</evidence>
<keyword evidence="2" id="KW-0963">Cytoplasm</keyword>
<dbReference type="EC" id="3.1.1.96" evidence="2"/>
<keyword evidence="2" id="KW-0694">RNA-binding</keyword>
<keyword evidence="2" id="KW-0820">tRNA-binding</keyword>
<evidence type="ECO:0000256" key="2">
    <source>
        <dbReference type="HAMAP-Rule" id="MF_00518"/>
    </source>
</evidence>
<dbReference type="PANTHER" id="PTHR10472">
    <property type="entry name" value="D-TYROSYL-TRNA TYR DEACYLASE"/>
    <property type="match status" value="1"/>
</dbReference>
<sequence length="149" mass="16139">MKAVLQRVREASVTVDGEITGAIGTGLLVLFCAEQGDRLAEADYFSSKISKMRIFTDTEGKMNLSLADIGGSLLIVSQFTLAANWRKGNRPGFSAAASPDEGRQLYEHFCHSLEKLGHTVEKGIFGAQMEVRLLNDGPVTIVMDSSDKS</sequence>
<dbReference type="Gene3D" id="3.50.80.10">
    <property type="entry name" value="D-tyrosyl-tRNA(Tyr) deacylase"/>
    <property type="match status" value="1"/>
</dbReference>
<comment type="caution">
    <text evidence="3">The sequence shown here is derived from an EMBL/GenBank/DDBJ whole genome shotgun (WGS) entry which is preliminary data.</text>
</comment>
<dbReference type="Pfam" id="PF02580">
    <property type="entry name" value="Tyr_Deacylase"/>
    <property type="match status" value="1"/>
</dbReference>
<organism evidence="3 4">
    <name type="scientific">Kiloniella laminariae</name>
    <dbReference type="NCBI Taxonomy" id="454162"/>
    <lineage>
        <taxon>Bacteria</taxon>
        <taxon>Pseudomonadati</taxon>
        <taxon>Pseudomonadota</taxon>
        <taxon>Alphaproteobacteria</taxon>
        <taxon>Rhodospirillales</taxon>
        <taxon>Kiloniellaceae</taxon>
        <taxon>Kiloniella</taxon>
    </lineage>
</organism>
<dbReference type="GO" id="GO:0051499">
    <property type="term" value="F:D-aminoacyl-tRNA deacylase activity"/>
    <property type="evidence" value="ECO:0007669"/>
    <property type="project" value="UniProtKB-EC"/>
</dbReference>
<comment type="similarity">
    <text evidence="1 2">Belongs to the DTD family.</text>
</comment>
<evidence type="ECO:0000256" key="1">
    <source>
        <dbReference type="ARBA" id="ARBA00009673"/>
    </source>
</evidence>
<feature type="short sequence motif" description="Gly-cisPro motif, important for rejection of L-amino acids" evidence="2">
    <location>
        <begin position="137"/>
        <end position="138"/>
    </location>
</feature>
<comment type="subunit">
    <text evidence="2">Homodimer.</text>
</comment>
<gene>
    <name evidence="2 3" type="primary">dtd</name>
    <name evidence="3" type="ORF">O4H49_07830</name>
</gene>
<dbReference type="RefSeq" id="WP_269422868.1">
    <property type="nucleotide sequence ID" value="NZ_JAPWGY010000002.1"/>
</dbReference>
<dbReference type="InterPro" id="IPR003732">
    <property type="entry name" value="Daa-tRNA_deacyls_DTD"/>
</dbReference>
<reference evidence="3" key="1">
    <citation type="submission" date="2022-12" db="EMBL/GenBank/DDBJ databases">
        <title>Bacterial isolates from different developmental stages of Nematostella vectensis.</title>
        <authorList>
            <person name="Fraune S."/>
        </authorList>
    </citation>
    <scope>NUCLEOTIDE SEQUENCE</scope>
    <source>
        <strain evidence="3">G21630-S1</strain>
    </source>
</reference>
<evidence type="ECO:0000313" key="3">
    <source>
        <dbReference type="EMBL" id="MCZ4280684.1"/>
    </source>
</evidence>
<name>A0ABT4LHV6_9PROT</name>
<dbReference type="Proteomes" id="UP001069802">
    <property type="component" value="Unassembled WGS sequence"/>
</dbReference>
<comment type="subcellular location">
    <subcellularLocation>
        <location evidence="2">Cytoplasm</location>
    </subcellularLocation>
</comment>
<dbReference type="PANTHER" id="PTHR10472:SF5">
    <property type="entry name" value="D-AMINOACYL-TRNA DEACYLASE 1"/>
    <property type="match status" value="1"/>
</dbReference>
<keyword evidence="4" id="KW-1185">Reference proteome</keyword>
<comment type="catalytic activity">
    <reaction evidence="2">
        <text>glycyl-tRNA(Ala) + H2O = tRNA(Ala) + glycine + H(+)</text>
        <dbReference type="Rhea" id="RHEA:53744"/>
        <dbReference type="Rhea" id="RHEA-COMP:9657"/>
        <dbReference type="Rhea" id="RHEA-COMP:13640"/>
        <dbReference type="ChEBI" id="CHEBI:15377"/>
        <dbReference type="ChEBI" id="CHEBI:15378"/>
        <dbReference type="ChEBI" id="CHEBI:57305"/>
        <dbReference type="ChEBI" id="CHEBI:78442"/>
        <dbReference type="ChEBI" id="CHEBI:78522"/>
    </reaction>
</comment>
<dbReference type="CDD" id="cd00563">
    <property type="entry name" value="Dtyr_deacylase"/>
    <property type="match status" value="1"/>
</dbReference>
<comment type="function">
    <text evidence="2">An aminoacyl-tRNA editing enzyme that deacylates mischarged D-aminoacyl-tRNAs. Also deacylates mischarged glycyl-tRNA(Ala), protecting cells against glycine mischarging by AlaRS. Acts via tRNA-based rather than protein-based catalysis; rejects L-amino acids rather than detecting D-amino acids in the active site. By recycling D-aminoacyl-tRNA to D-amino acids and free tRNA molecules, this enzyme counteracts the toxicity associated with the formation of D-aminoacyl-tRNA entities in vivo and helps enforce protein L-homochirality.</text>
</comment>
<proteinExistence type="inferred from homology"/>
<keyword evidence="2 3" id="KW-0378">Hydrolase</keyword>